<evidence type="ECO:0000313" key="2">
    <source>
        <dbReference type="EMBL" id="MBI1625615.1"/>
    </source>
</evidence>
<gene>
    <name evidence="2" type="ORF">HF327_014010</name>
</gene>
<dbReference type="PANTHER" id="PTHR42928:SF3">
    <property type="entry name" value="UPF0065 PROTEIN YFLP"/>
    <property type="match status" value="1"/>
</dbReference>
<dbReference type="InterPro" id="IPR006311">
    <property type="entry name" value="TAT_signal"/>
</dbReference>
<dbReference type="PIRSF" id="PIRSF017082">
    <property type="entry name" value="YflP"/>
    <property type="match status" value="1"/>
</dbReference>
<dbReference type="EMBL" id="JABBCQ020000011">
    <property type="protein sequence ID" value="MBI1625615.1"/>
    <property type="molecule type" value="Genomic_DNA"/>
</dbReference>
<sequence>MANSLSTALSKAISRSITRREWLNYSSALLAGSAFAAPLAQASQAHRLGNELRIVIPANPGGGWDQTGRALGAALTSSGMVDKVVYENIGGKGGTIGLADYTKRYGSDPNSLLIGGMVMVGALALNKASAELNQVQTLARMTSDYLVVAVPADSSIRSPKDLAKAMRENLPEVAIAGGSAGGVDHMYAGMLARVSKANAEQLQYKPFPGGNEVLQSLLQKQVQVGISGYSELREALQSGKLRALGVSSRRSMFGIPSMRDQGLDAEMSNWRAVMTGKNVAPERAKQMLAAIEFASNQDSWKQSLASNSWNASWMTGKALHDFMEIETSTAQLMTYLLKLKS</sequence>
<dbReference type="RefSeq" id="WP_198460750.1">
    <property type="nucleotide sequence ID" value="NZ_JABBCQ020000011.1"/>
</dbReference>
<name>A0A843B7R9_9BURK</name>
<dbReference type="Pfam" id="PF03401">
    <property type="entry name" value="TctC"/>
    <property type="match status" value="1"/>
</dbReference>
<dbReference type="InterPro" id="IPR042100">
    <property type="entry name" value="Bug_dom1"/>
</dbReference>
<comment type="similarity">
    <text evidence="1">Belongs to the UPF0065 (bug) family.</text>
</comment>
<dbReference type="Proteomes" id="UP000530032">
    <property type="component" value="Unassembled WGS sequence"/>
</dbReference>
<dbReference type="PANTHER" id="PTHR42928">
    <property type="entry name" value="TRICARBOXYLATE-BINDING PROTEIN"/>
    <property type="match status" value="1"/>
</dbReference>
<dbReference type="InterPro" id="IPR005064">
    <property type="entry name" value="BUG"/>
</dbReference>
<reference evidence="2" key="1">
    <citation type="submission" date="2020-12" db="EMBL/GenBank/DDBJ databases">
        <title>Comamonas sp. nov., isolated from stream water.</title>
        <authorList>
            <person name="Park K.-H."/>
        </authorList>
    </citation>
    <scope>NUCLEOTIDE SEQUENCE</scope>
    <source>
        <strain evidence="2">EJ-4</strain>
    </source>
</reference>
<keyword evidence="3" id="KW-1185">Reference proteome</keyword>
<dbReference type="SUPFAM" id="SSF53850">
    <property type="entry name" value="Periplasmic binding protein-like II"/>
    <property type="match status" value="1"/>
</dbReference>
<organism evidence="2 3">
    <name type="scientific">Comamonas suwonensis</name>
    <dbReference type="NCBI Taxonomy" id="2606214"/>
    <lineage>
        <taxon>Bacteria</taxon>
        <taxon>Pseudomonadati</taxon>
        <taxon>Pseudomonadota</taxon>
        <taxon>Betaproteobacteria</taxon>
        <taxon>Burkholderiales</taxon>
        <taxon>Comamonadaceae</taxon>
        <taxon>Comamonas</taxon>
    </lineage>
</organism>
<dbReference type="Gene3D" id="3.40.190.150">
    <property type="entry name" value="Bordetella uptake gene, domain 1"/>
    <property type="match status" value="1"/>
</dbReference>
<dbReference type="Gene3D" id="3.40.190.10">
    <property type="entry name" value="Periplasmic binding protein-like II"/>
    <property type="match status" value="1"/>
</dbReference>
<comment type="caution">
    <text evidence="2">The sequence shown here is derived from an EMBL/GenBank/DDBJ whole genome shotgun (WGS) entry which is preliminary data.</text>
</comment>
<accession>A0A843B7R9</accession>
<evidence type="ECO:0000256" key="1">
    <source>
        <dbReference type="ARBA" id="ARBA00006987"/>
    </source>
</evidence>
<evidence type="ECO:0000313" key="3">
    <source>
        <dbReference type="Proteomes" id="UP000530032"/>
    </source>
</evidence>
<protein>
    <submittedName>
        <fullName evidence="2">Tripartite tricarboxylate transporter substrate binding protein</fullName>
    </submittedName>
</protein>
<dbReference type="PROSITE" id="PS51318">
    <property type="entry name" value="TAT"/>
    <property type="match status" value="1"/>
</dbReference>
<proteinExistence type="inferred from homology"/>
<dbReference type="CDD" id="cd07012">
    <property type="entry name" value="PBP2_Bug_TTT"/>
    <property type="match status" value="1"/>
</dbReference>
<dbReference type="AlphaFoldDB" id="A0A843B7R9"/>